<dbReference type="InterPro" id="IPR007066">
    <property type="entry name" value="RNA_pol_Rpb1_3"/>
</dbReference>
<dbReference type="PANTHER" id="PTHR19376:SF37">
    <property type="entry name" value="DNA-DIRECTED RNA POLYMERASE II SUBUNIT RPB1"/>
    <property type="match status" value="1"/>
</dbReference>
<dbReference type="SMART" id="SM00663">
    <property type="entry name" value="RPOLA_N"/>
    <property type="match status" value="1"/>
</dbReference>
<dbReference type="InterPro" id="IPR007081">
    <property type="entry name" value="RNA_pol_Rpb1_5"/>
</dbReference>
<evidence type="ECO:0000259" key="6">
    <source>
        <dbReference type="SMART" id="SM00663"/>
    </source>
</evidence>
<accession>A0A6C0I081</accession>
<organism evidence="7">
    <name type="scientific">viral metagenome</name>
    <dbReference type="NCBI Taxonomy" id="1070528"/>
    <lineage>
        <taxon>unclassified sequences</taxon>
        <taxon>metagenomes</taxon>
        <taxon>organismal metagenomes</taxon>
    </lineage>
</organism>
<dbReference type="Gene3D" id="2.40.40.20">
    <property type="match status" value="1"/>
</dbReference>
<name>A0A6C0I081_9ZZZZ</name>
<reference evidence="7" key="1">
    <citation type="journal article" date="2020" name="Nature">
        <title>Giant virus diversity and host interactions through global metagenomics.</title>
        <authorList>
            <person name="Schulz F."/>
            <person name="Roux S."/>
            <person name="Paez-Espino D."/>
            <person name="Jungbluth S."/>
            <person name="Walsh D.A."/>
            <person name="Denef V.J."/>
            <person name="McMahon K.D."/>
            <person name="Konstantinidis K.T."/>
            <person name="Eloe-Fadrosh E.A."/>
            <person name="Kyrpides N.C."/>
            <person name="Woyke T."/>
        </authorList>
    </citation>
    <scope>NUCLEOTIDE SEQUENCE</scope>
    <source>
        <strain evidence="7">GVMAG-M-3300023184-186</strain>
    </source>
</reference>
<evidence type="ECO:0000256" key="5">
    <source>
        <dbReference type="ARBA" id="ARBA00023163"/>
    </source>
</evidence>
<dbReference type="Gene3D" id="1.10.132.30">
    <property type="match status" value="1"/>
</dbReference>
<dbReference type="InterPro" id="IPR000722">
    <property type="entry name" value="RNA_pol_asu"/>
</dbReference>
<dbReference type="GO" id="GO:0003677">
    <property type="term" value="F:DNA binding"/>
    <property type="evidence" value="ECO:0007669"/>
    <property type="project" value="InterPro"/>
</dbReference>
<dbReference type="InterPro" id="IPR006592">
    <property type="entry name" value="RNA_pol_N"/>
</dbReference>
<dbReference type="Gene3D" id="6.10.250.2940">
    <property type="match status" value="1"/>
</dbReference>
<proteinExistence type="predicted"/>
<keyword evidence="3" id="KW-0808">Transferase</keyword>
<dbReference type="Gene3D" id="3.30.1490.180">
    <property type="entry name" value="RNA polymerase ii"/>
    <property type="match status" value="1"/>
</dbReference>
<dbReference type="Pfam" id="PF04998">
    <property type="entry name" value="RNA_pol_Rpb1_5"/>
    <property type="match status" value="1"/>
</dbReference>
<dbReference type="Pfam" id="PF04983">
    <property type="entry name" value="RNA_pol_Rpb1_3"/>
    <property type="match status" value="1"/>
</dbReference>
<dbReference type="GO" id="GO:0006351">
    <property type="term" value="P:DNA-templated transcription"/>
    <property type="evidence" value="ECO:0007669"/>
    <property type="project" value="InterPro"/>
</dbReference>
<dbReference type="PANTHER" id="PTHR19376">
    <property type="entry name" value="DNA-DIRECTED RNA POLYMERASE"/>
    <property type="match status" value="1"/>
</dbReference>
<dbReference type="SUPFAM" id="SSF64484">
    <property type="entry name" value="beta and beta-prime subunits of DNA dependent RNA-polymerase"/>
    <property type="match status" value="1"/>
</dbReference>
<dbReference type="InterPro" id="IPR007083">
    <property type="entry name" value="RNA_pol_Rpb1_4"/>
</dbReference>
<keyword evidence="2" id="KW-0240">DNA-directed RNA polymerase</keyword>
<dbReference type="Pfam" id="PF04997">
    <property type="entry name" value="RNA_pol_Rpb1_1"/>
    <property type="match status" value="1"/>
</dbReference>
<dbReference type="InterPro" id="IPR042102">
    <property type="entry name" value="RNA_pol_Rpb1_3_sf"/>
</dbReference>
<dbReference type="Gene3D" id="1.10.274.100">
    <property type="entry name" value="RNA polymerase Rpb1, domain 3"/>
    <property type="match status" value="1"/>
</dbReference>
<dbReference type="GO" id="GO:0003899">
    <property type="term" value="F:DNA-directed RNA polymerase activity"/>
    <property type="evidence" value="ECO:0007669"/>
    <property type="project" value="UniProtKB-EC"/>
</dbReference>
<dbReference type="EC" id="2.7.7.6" evidence="1"/>
<evidence type="ECO:0000256" key="2">
    <source>
        <dbReference type="ARBA" id="ARBA00022478"/>
    </source>
</evidence>
<keyword evidence="5" id="KW-0804">Transcription</keyword>
<dbReference type="InterPro" id="IPR007080">
    <property type="entry name" value="RNA_pol_Rpb1_1"/>
</dbReference>
<evidence type="ECO:0000256" key="4">
    <source>
        <dbReference type="ARBA" id="ARBA00022695"/>
    </source>
</evidence>
<dbReference type="GO" id="GO:0005665">
    <property type="term" value="C:RNA polymerase II, core complex"/>
    <property type="evidence" value="ECO:0007669"/>
    <property type="project" value="TreeGrafter"/>
</dbReference>
<dbReference type="Gene3D" id="4.10.860.120">
    <property type="entry name" value="RNA polymerase II, clamp domain"/>
    <property type="match status" value="1"/>
</dbReference>
<dbReference type="InterPro" id="IPR045867">
    <property type="entry name" value="DNA-dir_RpoC_beta_prime"/>
</dbReference>
<evidence type="ECO:0000256" key="3">
    <source>
        <dbReference type="ARBA" id="ARBA00022679"/>
    </source>
</evidence>
<evidence type="ECO:0000256" key="1">
    <source>
        <dbReference type="ARBA" id="ARBA00012418"/>
    </source>
</evidence>
<dbReference type="InterPro" id="IPR038120">
    <property type="entry name" value="Rpb1_funnel_sf"/>
</dbReference>
<dbReference type="EMBL" id="MN740065">
    <property type="protein sequence ID" value="QHT86264.1"/>
    <property type="molecule type" value="Genomic_DNA"/>
</dbReference>
<keyword evidence="4" id="KW-0548">Nucleotidyltransferase</keyword>
<protein>
    <recommendedName>
        <fullName evidence="1">DNA-directed RNA polymerase</fullName>
        <ecNumber evidence="1">2.7.7.6</ecNumber>
    </recommendedName>
</protein>
<dbReference type="InterPro" id="IPR044893">
    <property type="entry name" value="RNA_pol_Rpb1_clamp_domain"/>
</dbReference>
<feature type="domain" description="RNA polymerase N-terminal" evidence="6">
    <location>
        <begin position="207"/>
        <end position="527"/>
    </location>
</feature>
<sequence length="1456" mass="164941">MSENSIVSLSSIEYIKFGFNGDNENNLNGVEINNYELFQPDGMPIPNGVYDLKMGTIDHNYLCLTCLNGKKLCPGHRGKYVVKTPLLQPLGISLIRKILKIICFHCGSIVVESEKFENIPIHKRFNEILALAKEKKACPTCKTIHPKIVKTKDDYFTIYAEYQQDDKRKSANIMGDKLYPGAIREIFNKISIATLETLNLIDGRNPLKLIISTIEIPPNCIRPSIKSFTGGSNYHDSTTILQNLIKRNNEQIPDQLPEYLFKYVKNANIDQELDKKIQNLQQFYYDLIMGSSAANQGTNSGKRVLMVGSRPVHNFMRNLTGKEGRLRGNLLGKRVLFMSRSTISGNMNYKIHEVGIPLEFAKIQQVRETVQEFNREFLMSIFLNGKKQYPGCTHIIKRSTGEMHDVSGLKGNYYIEYGDIICRNIIDGDFAFFNRQPTLERSSIGGHIIRVIKDESIHTFQMNVIACDYYNADFDGDQMNLWVSRDPAARVEAKLMSSVSNLFISTKSGNPVNGQVQDSKIGCYELTRHFIKMNKFHAMGLFTKTGLNSPQFHKYSNDHIFTGSDIITLLLEANNIIVNYSGTPMTYNELFIPYIPYNDNEKYTVIKDGKMLQGVLDSESIGNKSSGGLYHIISREYGADKTLDIIYYFQQIALTFLLNSGITVSTSDLCISREANDEIHTLCDIVNAESETIAQKLINKNIIPPIDSNVHDFYELMQLNALKLNDSSVLKILLTNIDPDTNGFFKMISVGSKGKLNNMIHVSAAVGQITINGERIKEIFSHGRTLPYFPRFSFDSRSSGFINNNYVSGLTVSEFTIGAMNGRFDIINKALSTASTGYMTRKGVLSNQSSIINNHRHVVKDNKIVQFIYGEDGIDSRELEKVNFSIIHMNDEQLMQYTIPEEFINTNKDIINTLSDESYVLNTFNKIKDDRDNLRNKLINIEYSVFGQFFKTSFLLPVNINRLIKNMPKEPTLVGLKDKIIRIEKFYNNMAYIFMNEIQEVNQSYVPKHKKYAAELVCISIRAELNPKMLTTLTDDQISYIISFVKHRYSISLIDYGSAVGILAAQAISEPLTQYMLDSHHRSVSGGTNKSGLIRVMEIYGAKCVSKEQSSSMQLFIKPNCANDLISTQSIANLIEYVCLKNLIKQYDILLESSNELIYPPYKSDIEWIQEYIEAHPLIQKSQDLTNWCYRLIIDKTSLILKSIPLELIIMQIKIKYQGIHIVHTSESVGDIIIRIWPRITQLGKTGTYEFKAIHFLENSLLECPIRGIRGILRATSKKINRKSIDKSGNLITEERLAIETIGTNLNNIFLYTAIDTPLAISNSIGDTNEMFGIEAARMKIINETLSFMQKDAPNLRHLYIYADEMTRTGKYTNLEKSGINNREHNNVLLRAAMSSPIQVFQEAAINGTTSKVSGISAPMLLGEIPKIGTLYNSFVVNENFIKTNTKSLDSVLDDL</sequence>
<dbReference type="Pfam" id="PF05000">
    <property type="entry name" value="RNA_pol_Rpb1_4"/>
    <property type="match status" value="1"/>
</dbReference>
<dbReference type="Pfam" id="PF00623">
    <property type="entry name" value="RNA_pol_Rpb1_2"/>
    <property type="match status" value="1"/>
</dbReference>
<evidence type="ECO:0000313" key="7">
    <source>
        <dbReference type="EMBL" id="QHT86264.1"/>
    </source>
</evidence>